<dbReference type="EMBL" id="GBRH01185976">
    <property type="protein sequence ID" value="JAE11920.1"/>
    <property type="molecule type" value="Transcribed_RNA"/>
</dbReference>
<name>A0A0A9FFT0_ARUDO</name>
<reference evidence="1" key="2">
    <citation type="journal article" date="2015" name="Data Brief">
        <title>Shoot transcriptome of the giant reed, Arundo donax.</title>
        <authorList>
            <person name="Barrero R.A."/>
            <person name="Guerrero F.D."/>
            <person name="Moolhuijzen P."/>
            <person name="Goolsby J.A."/>
            <person name="Tidwell J."/>
            <person name="Bellgard S.E."/>
            <person name="Bellgard M.I."/>
        </authorList>
    </citation>
    <scope>NUCLEOTIDE SEQUENCE</scope>
    <source>
        <tissue evidence="1">Shoot tissue taken approximately 20 cm above the soil surface</tissue>
    </source>
</reference>
<evidence type="ECO:0000313" key="1">
    <source>
        <dbReference type="EMBL" id="JAE11920.1"/>
    </source>
</evidence>
<reference evidence="1" key="1">
    <citation type="submission" date="2014-09" db="EMBL/GenBank/DDBJ databases">
        <authorList>
            <person name="Magalhaes I.L.F."/>
            <person name="Oliveira U."/>
            <person name="Santos F.R."/>
            <person name="Vidigal T.H.D.A."/>
            <person name="Brescovit A.D."/>
            <person name="Santos A.J."/>
        </authorList>
    </citation>
    <scope>NUCLEOTIDE SEQUENCE</scope>
    <source>
        <tissue evidence="1">Shoot tissue taken approximately 20 cm above the soil surface</tissue>
    </source>
</reference>
<dbReference type="AlphaFoldDB" id="A0A0A9FFT0"/>
<protein>
    <submittedName>
        <fullName evidence="1">Uncharacterized protein</fullName>
    </submittedName>
</protein>
<organism evidence="1">
    <name type="scientific">Arundo donax</name>
    <name type="common">Giant reed</name>
    <name type="synonym">Donax arundinaceus</name>
    <dbReference type="NCBI Taxonomy" id="35708"/>
    <lineage>
        <taxon>Eukaryota</taxon>
        <taxon>Viridiplantae</taxon>
        <taxon>Streptophyta</taxon>
        <taxon>Embryophyta</taxon>
        <taxon>Tracheophyta</taxon>
        <taxon>Spermatophyta</taxon>
        <taxon>Magnoliopsida</taxon>
        <taxon>Liliopsida</taxon>
        <taxon>Poales</taxon>
        <taxon>Poaceae</taxon>
        <taxon>PACMAD clade</taxon>
        <taxon>Arundinoideae</taxon>
        <taxon>Arundineae</taxon>
        <taxon>Arundo</taxon>
    </lineage>
</organism>
<proteinExistence type="predicted"/>
<sequence length="90" mass="10796">MNLIPFYISVNCRNNLYEILVCPIRCWLLPLSTIKWINNTREFCPKGQFVYFVGNIETTFKYRQLRHIYVRFVISFARGKVEISSNFTHI</sequence>
<accession>A0A0A9FFT0</accession>